<keyword evidence="2" id="KW-1185">Reference proteome</keyword>
<evidence type="ECO:0000313" key="2">
    <source>
        <dbReference type="Proteomes" id="UP000831701"/>
    </source>
</evidence>
<proteinExistence type="predicted"/>
<accession>A0ACB8WR16</accession>
<evidence type="ECO:0000313" key="1">
    <source>
        <dbReference type="EMBL" id="KAI3370044.1"/>
    </source>
</evidence>
<name>A0ACB8WR16_9TELE</name>
<dbReference type="Proteomes" id="UP000831701">
    <property type="component" value="Chromosome 7"/>
</dbReference>
<organism evidence="1 2">
    <name type="scientific">Scortum barcoo</name>
    <name type="common">barcoo grunter</name>
    <dbReference type="NCBI Taxonomy" id="214431"/>
    <lineage>
        <taxon>Eukaryota</taxon>
        <taxon>Metazoa</taxon>
        <taxon>Chordata</taxon>
        <taxon>Craniata</taxon>
        <taxon>Vertebrata</taxon>
        <taxon>Euteleostomi</taxon>
        <taxon>Actinopterygii</taxon>
        <taxon>Neopterygii</taxon>
        <taxon>Teleostei</taxon>
        <taxon>Neoteleostei</taxon>
        <taxon>Acanthomorphata</taxon>
        <taxon>Eupercaria</taxon>
        <taxon>Centrarchiformes</taxon>
        <taxon>Terapontoidei</taxon>
        <taxon>Terapontidae</taxon>
        <taxon>Scortum</taxon>
    </lineage>
</organism>
<protein>
    <submittedName>
        <fullName evidence="1">Uncharacterized protein</fullName>
    </submittedName>
</protein>
<sequence>MSTQELFVAAARKCLSAGRKPLSVSQCLDLAAHVSAVDLGLKPALLYDSNGAGADQLQRYLSSLRSSQLVSKSLLTLDLNGNALIVNPVVVRSNVERLICGDVAVVDVCHSLERPAIANPCQLKSTANDLLLLLRGFKHLKEAKEPHYVGEESEEWNLCTVFGLLLGYPVTYWFDQTKSFENCLSMTPLMVTAASATWQTDAAAHRFCLYSFSVPAVLLKEIRAQPGKLEASFTRKVSAAKHPAGSHSLSVHGHSALSLFVMPNSSWQRSSDASGSFKKSQKADDPDVDLVLYLFKSEVVAYT</sequence>
<comment type="caution">
    <text evidence="1">The sequence shown here is derived from an EMBL/GenBank/DDBJ whole genome shotgun (WGS) entry which is preliminary data.</text>
</comment>
<gene>
    <name evidence="1" type="ORF">L3Q82_024830</name>
</gene>
<dbReference type="EMBL" id="CM041537">
    <property type="protein sequence ID" value="KAI3370044.1"/>
    <property type="molecule type" value="Genomic_DNA"/>
</dbReference>
<reference evidence="1" key="1">
    <citation type="submission" date="2022-04" db="EMBL/GenBank/DDBJ databases">
        <title>Jade perch genome.</title>
        <authorList>
            <person name="Chao B."/>
        </authorList>
    </citation>
    <scope>NUCLEOTIDE SEQUENCE</scope>
    <source>
        <strain evidence="1">CB-2022</strain>
    </source>
</reference>